<proteinExistence type="predicted"/>
<protein>
    <submittedName>
        <fullName evidence="2">Uncharacterized protein</fullName>
    </submittedName>
</protein>
<dbReference type="AlphaFoldDB" id="A0A142W2C1"/>
<reference evidence="2 3" key="2">
    <citation type="journal article" date="2016" name="Genome Announc.">
        <title>Complete Genome Sequence of Sphingopyxis terrae Strain 203-1 (NBRC 111660), a Polyethylene Glycol Degrader.</title>
        <authorList>
            <person name="Ohtsubo Y."/>
            <person name="Nonoyama S."/>
            <person name="Nagata Y."/>
            <person name="Numata M."/>
            <person name="Tsuchikane K."/>
            <person name="Hosoyama A."/>
            <person name="Yamazoe A."/>
            <person name="Tsuda M."/>
            <person name="Fujita N."/>
            <person name="Kawai F."/>
        </authorList>
    </citation>
    <scope>NUCLEOTIDE SEQUENCE [LARGE SCALE GENOMIC DNA]</scope>
    <source>
        <strain evidence="2 3">203-1</strain>
    </source>
</reference>
<reference evidence="3" key="1">
    <citation type="submission" date="2015-11" db="EMBL/GenBank/DDBJ databases">
        <title>Complete genome sequence of a polyethylene glycol-degrading strain Sphingopyxis terrae strain 203-1 (NBRC 15098).</title>
        <authorList>
            <person name="Yoshiyuki O."/>
            <person name="Shouta N."/>
            <person name="Nagata Y."/>
            <person name="Numata M."/>
            <person name="Tsuchikane K."/>
            <person name="Hosoyama A."/>
            <person name="Yamazoe A."/>
            <person name="Tsuda M."/>
            <person name="Fujita N."/>
            <person name="Kawai F."/>
        </authorList>
    </citation>
    <scope>NUCLEOTIDE SEQUENCE [LARGE SCALE GENOMIC DNA]</scope>
    <source>
        <strain evidence="3">203-1</strain>
    </source>
</reference>
<name>A0A142W2C1_9SPHN</name>
<accession>A0A142W2C1</accession>
<evidence type="ECO:0000313" key="2">
    <source>
        <dbReference type="EMBL" id="AMU96196.1"/>
    </source>
</evidence>
<dbReference type="Proteomes" id="UP000076234">
    <property type="component" value="Chromosome"/>
</dbReference>
<gene>
    <name evidence="2" type="ORF">AOA14_16465</name>
</gene>
<evidence type="ECO:0000256" key="1">
    <source>
        <dbReference type="SAM" id="MobiDB-lite"/>
    </source>
</evidence>
<feature type="compositionally biased region" description="Pro residues" evidence="1">
    <location>
        <begin position="23"/>
        <end position="32"/>
    </location>
</feature>
<sequence length="69" mass="7171">MTSGTNSLPDPLPKPKPDIIEPQSPPERPAQPTPHEDPAGQPQEIPGSPGGGDIDEPGRGPDEAPPQHI</sequence>
<dbReference type="KEGG" id="ster:AOA14_16465"/>
<dbReference type="EMBL" id="CP013342">
    <property type="protein sequence ID" value="AMU96196.1"/>
    <property type="molecule type" value="Genomic_DNA"/>
</dbReference>
<evidence type="ECO:0000313" key="3">
    <source>
        <dbReference type="Proteomes" id="UP000076234"/>
    </source>
</evidence>
<feature type="region of interest" description="Disordered" evidence="1">
    <location>
        <begin position="1"/>
        <end position="69"/>
    </location>
</feature>
<dbReference type="RefSeq" id="WP_062903227.1">
    <property type="nucleotide sequence ID" value="NZ_CP013342.1"/>
</dbReference>
<organism evidence="2 3">
    <name type="scientific">Sphingopyxis terrae subsp. terrae NBRC 15098</name>
    <dbReference type="NCBI Taxonomy" id="1219058"/>
    <lineage>
        <taxon>Bacteria</taxon>
        <taxon>Pseudomonadati</taxon>
        <taxon>Pseudomonadota</taxon>
        <taxon>Alphaproteobacteria</taxon>
        <taxon>Sphingomonadales</taxon>
        <taxon>Sphingomonadaceae</taxon>
        <taxon>Sphingopyxis</taxon>
    </lineage>
</organism>